<dbReference type="SMART" id="SM01134">
    <property type="entry name" value="DeoRC"/>
    <property type="match status" value="1"/>
</dbReference>
<evidence type="ECO:0000256" key="1">
    <source>
        <dbReference type="ARBA" id="ARBA00023015"/>
    </source>
</evidence>
<dbReference type="Gene3D" id="3.40.50.1360">
    <property type="match status" value="1"/>
</dbReference>
<proteinExistence type="predicted"/>
<dbReference type="PROSITE" id="PS51000">
    <property type="entry name" value="HTH_DEOR_2"/>
    <property type="match status" value="1"/>
</dbReference>
<dbReference type="EMBL" id="WJNG01000001">
    <property type="protein sequence ID" value="MRH41135.1"/>
    <property type="molecule type" value="Genomic_DNA"/>
</dbReference>
<dbReference type="PRINTS" id="PR00037">
    <property type="entry name" value="HTHLACR"/>
</dbReference>
<dbReference type="InterPro" id="IPR018356">
    <property type="entry name" value="Tscrpt_reg_HTH_DeoR_CS"/>
</dbReference>
<organism evidence="5 6">
    <name type="scientific">Aquibacillus halophilus</name>
    <dbReference type="NCBI Taxonomy" id="930132"/>
    <lineage>
        <taxon>Bacteria</taxon>
        <taxon>Bacillati</taxon>
        <taxon>Bacillota</taxon>
        <taxon>Bacilli</taxon>
        <taxon>Bacillales</taxon>
        <taxon>Bacillaceae</taxon>
        <taxon>Aquibacillus</taxon>
    </lineage>
</organism>
<dbReference type="InterPro" id="IPR001034">
    <property type="entry name" value="DeoR_HTH"/>
</dbReference>
<dbReference type="Pfam" id="PF08220">
    <property type="entry name" value="HTH_DeoR"/>
    <property type="match status" value="1"/>
</dbReference>
<comment type="caution">
    <text evidence="5">The sequence shown here is derived from an EMBL/GenBank/DDBJ whole genome shotgun (WGS) entry which is preliminary data.</text>
</comment>
<dbReference type="OrthoDB" id="9797223at2"/>
<dbReference type="GO" id="GO:0003700">
    <property type="term" value="F:DNA-binding transcription factor activity"/>
    <property type="evidence" value="ECO:0007669"/>
    <property type="project" value="InterPro"/>
</dbReference>
<protein>
    <submittedName>
        <fullName evidence="5">DeoR family transcriptional regulator</fullName>
    </submittedName>
</protein>
<dbReference type="SUPFAM" id="SSF100950">
    <property type="entry name" value="NagB/RpiA/CoA transferase-like"/>
    <property type="match status" value="1"/>
</dbReference>
<keyword evidence="3" id="KW-0804">Transcription</keyword>
<dbReference type="InterPro" id="IPR036388">
    <property type="entry name" value="WH-like_DNA-bd_sf"/>
</dbReference>
<dbReference type="InterPro" id="IPR050313">
    <property type="entry name" value="Carb_Metab_HTH_regulators"/>
</dbReference>
<feature type="domain" description="HTH deoR-type" evidence="4">
    <location>
        <begin position="5"/>
        <end position="60"/>
    </location>
</feature>
<reference evidence="5" key="1">
    <citation type="submission" date="2019-11" db="EMBL/GenBank/DDBJ databases">
        <authorList>
            <person name="Li J."/>
        </authorList>
    </citation>
    <scope>NUCLEOTIDE SEQUENCE</scope>
    <source>
        <strain evidence="5">B6B</strain>
    </source>
</reference>
<dbReference type="InterPro" id="IPR037171">
    <property type="entry name" value="NagB/RpiA_transferase-like"/>
</dbReference>
<dbReference type="SMART" id="SM00420">
    <property type="entry name" value="HTH_DEOR"/>
    <property type="match status" value="1"/>
</dbReference>
<dbReference type="PANTHER" id="PTHR30363">
    <property type="entry name" value="HTH-TYPE TRANSCRIPTIONAL REGULATOR SRLR-RELATED"/>
    <property type="match status" value="1"/>
</dbReference>
<name>A0A6A8D5U9_9BACI</name>
<dbReference type="PROSITE" id="PS00894">
    <property type="entry name" value="HTH_DEOR_1"/>
    <property type="match status" value="1"/>
</dbReference>
<dbReference type="RefSeq" id="WP_153734805.1">
    <property type="nucleotide sequence ID" value="NZ_WJNG01000001.1"/>
</dbReference>
<keyword evidence="2" id="KW-0238">DNA-binding</keyword>
<keyword evidence="6" id="KW-1185">Reference proteome</keyword>
<gene>
    <name evidence="5" type="ORF">GH741_00415</name>
</gene>
<accession>A0A6A8D5U9</accession>
<evidence type="ECO:0000256" key="2">
    <source>
        <dbReference type="ARBA" id="ARBA00023125"/>
    </source>
</evidence>
<evidence type="ECO:0000259" key="4">
    <source>
        <dbReference type="PROSITE" id="PS51000"/>
    </source>
</evidence>
<dbReference type="Proteomes" id="UP000799092">
    <property type="component" value="Unassembled WGS sequence"/>
</dbReference>
<evidence type="ECO:0000256" key="3">
    <source>
        <dbReference type="ARBA" id="ARBA00023163"/>
    </source>
</evidence>
<dbReference type="InterPro" id="IPR014036">
    <property type="entry name" value="DeoR-like_C"/>
</dbReference>
<evidence type="ECO:0000313" key="6">
    <source>
        <dbReference type="Proteomes" id="UP000799092"/>
    </source>
</evidence>
<evidence type="ECO:0000313" key="5">
    <source>
        <dbReference type="EMBL" id="MRH41135.1"/>
    </source>
</evidence>
<dbReference type="GO" id="GO:0003677">
    <property type="term" value="F:DNA binding"/>
    <property type="evidence" value="ECO:0007669"/>
    <property type="project" value="UniProtKB-KW"/>
</dbReference>
<dbReference type="SUPFAM" id="SSF46785">
    <property type="entry name" value="Winged helix' DNA-binding domain"/>
    <property type="match status" value="1"/>
</dbReference>
<dbReference type="Pfam" id="PF00455">
    <property type="entry name" value="DeoRC"/>
    <property type="match status" value="1"/>
</dbReference>
<dbReference type="AlphaFoldDB" id="A0A6A8D5U9"/>
<dbReference type="InterPro" id="IPR036390">
    <property type="entry name" value="WH_DNA-bd_sf"/>
</dbReference>
<sequence length="261" mass="29312">MSLSYEDRKKKILEKLYREDSVKALVMAKELNVSTETIRRDLERLEQEGKLKKVYGGAVSAKSDSFEPPFEMKTHLNAVEKAAIGKYAASLINDGDTIMIGNGTTTIEIIRHLNQYENIKLVTHSTPTVLLAMEMFKGRIIFIGGEVNIEQKSATGPLAELVLSQLNVNKVFISAGGVSLVDGVTDYDLAEAYISRKMMERADEVFLLVDHTKFGKTMFANICPLHEVYTIITDSGCSEEWRQYISEKDIHLHIADEEESE</sequence>
<dbReference type="Gene3D" id="1.10.10.10">
    <property type="entry name" value="Winged helix-like DNA-binding domain superfamily/Winged helix DNA-binding domain"/>
    <property type="match status" value="1"/>
</dbReference>
<dbReference type="PANTHER" id="PTHR30363:SF44">
    <property type="entry name" value="AGA OPERON TRANSCRIPTIONAL REPRESSOR-RELATED"/>
    <property type="match status" value="1"/>
</dbReference>
<keyword evidence="1" id="KW-0805">Transcription regulation</keyword>